<gene>
    <name evidence="1" type="ORF">SAMN05421804_103181</name>
</gene>
<accession>A0A1G8LTH8</accession>
<dbReference type="Gene3D" id="1.25.40.10">
    <property type="entry name" value="Tetratricopeptide repeat domain"/>
    <property type="match status" value="2"/>
</dbReference>
<name>A0A1G8LTH8_9CLOT</name>
<organism evidence="1 2">
    <name type="scientific">Proteiniclasticum ruminis</name>
    <dbReference type="NCBI Taxonomy" id="398199"/>
    <lineage>
        <taxon>Bacteria</taxon>
        <taxon>Bacillati</taxon>
        <taxon>Bacillota</taxon>
        <taxon>Clostridia</taxon>
        <taxon>Eubacteriales</taxon>
        <taxon>Clostridiaceae</taxon>
        <taxon>Proteiniclasticum</taxon>
    </lineage>
</organism>
<dbReference type="InterPro" id="IPR050767">
    <property type="entry name" value="Sel1_AlgK"/>
</dbReference>
<evidence type="ECO:0000313" key="1">
    <source>
        <dbReference type="EMBL" id="SDI59004.1"/>
    </source>
</evidence>
<dbReference type="InterPro" id="IPR011990">
    <property type="entry name" value="TPR-like_helical_dom_sf"/>
</dbReference>
<dbReference type="EMBL" id="FNDZ01000003">
    <property type="protein sequence ID" value="SDI59004.1"/>
    <property type="molecule type" value="Genomic_DNA"/>
</dbReference>
<sequence>MKKTIFDTLDTINKVARTTSEVSNAISSTANAINTISGTINNVKKNGETSIVSQVVETIQSIVPQPDVDYLAFQSKPKINNIIAGMTSLIADNNTKVKSIESQVWYQRMIKTVLGSNKATLNEIRQNHDNLNAYMADAISALYQRNAIDQRIIMSLGNQINELYRENNKMKQMIGAFAAKLNEKIESIDNFHLLNAEIQQGMYSELSSIEAVLLIVSQLDKRTLNDPRKLMIIQRSMVDAGIVNDQKQSLVEILGDIQFIEEENSGIIYMDQLATKGNYVSDIVTSAFSTSGLMLVDGGEEVQYGDLIYELIEEQSIDKNTLISTKDLLQDLIEGKINVMEGKAPISSIQYGPLLQFAENAFIEYRMEEAYNTFKSLAQHSISRATYFLGKFYNYSYGGFSVSEEEYNQHVKLGSYANEILGSIFYGFTIQDEKGKMEYFESKFSELEEAAEEGDVFAQHELALISEILYGEETLEEQIYWLIEASKNGNFESMRELGELFVNRMGAKEDQDRAVELFSQGAQIGDPICQLRLGYIYLEGELLEKDEAKALYWFRLSAEQENPDGQVMLAECHRLGFGVTPNSSEAFTWYLKAAENGNSYAQIRVAYSYEKGNGTKMSYAEACKWYEKAADQNEIDALLWLGDNHSTGLFKDNKKALVHYKKAAELENTYAMYKVGEMYMLGKGAKLDCFEAAKWFTKGSDLNDDYCQSWLAECYYSGNGVQKNMEMSKKYYMMSAEQGNEFAMKMLKKRFGATVK</sequence>
<dbReference type="PANTHER" id="PTHR11102:SF160">
    <property type="entry name" value="ERAD-ASSOCIATED E3 UBIQUITIN-PROTEIN LIGASE COMPONENT HRD3"/>
    <property type="match status" value="1"/>
</dbReference>
<proteinExistence type="predicted"/>
<dbReference type="SMART" id="SM00671">
    <property type="entry name" value="SEL1"/>
    <property type="match status" value="7"/>
</dbReference>
<protein>
    <submittedName>
        <fullName evidence="1">TPR repeat</fullName>
    </submittedName>
</protein>
<reference evidence="1 2" key="1">
    <citation type="submission" date="2016-10" db="EMBL/GenBank/DDBJ databases">
        <authorList>
            <person name="de Groot N.N."/>
        </authorList>
    </citation>
    <scope>NUCLEOTIDE SEQUENCE [LARGE SCALE GENOMIC DNA]</scope>
    <source>
        <strain evidence="1 2">CGMCC 1.5058</strain>
    </source>
</reference>
<dbReference type="SUPFAM" id="SSF81901">
    <property type="entry name" value="HCP-like"/>
    <property type="match status" value="2"/>
</dbReference>
<dbReference type="AlphaFoldDB" id="A0A1G8LTH8"/>
<dbReference type="InterPro" id="IPR006597">
    <property type="entry name" value="Sel1-like"/>
</dbReference>
<dbReference type="Pfam" id="PF08238">
    <property type="entry name" value="Sel1"/>
    <property type="match status" value="8"/>
</dbReference>
<dbReference type="PANTHER" id="PTHR11102">
    <property type="entry name" value="SEL-1-LIKE PROTEIN"/>
    <property type="match status" value="1"/>
</dbReference>
<evidence type="ECO:0000313" key="2">
    <source>
        <dbReference type="Proteomes" id="UP000183255"/>
    </source>
</evidence>
<dbReference type="Proteomes" id="UP000183255">
    <property type="component" value="Unassembled WGS sequence"/>
</dbReference>